<evidence type="ECO:0000313" key="5">
    <source>
        <dbReference type="Proteomes" id="UP001058713"/>
    </source>
</evidence>
<organism evidence="2 5">
    <name type="scientific">Leisingera caerulea</name>
    <name type="common">Phaeobacter caeruleus</name>
    <dbReference type="NCBI Taxonomy" id="506591"/>
    <lineage>
        <taxon>Bacteria</taxon>
        <taxon>Pseudomonadati</taxon>
        <taxon>Pseudomonadota</taxon>
        <taxon>Alphaproteobacteria</taxon>
        <taxon>Rhodobacterales</taxon>
        <taxon>Roseobacteraceae</taxon>
        <taxon>Leisingera</taxon>
    </lineage>
</organism>
<dbReference type="EMBL" id="CP081078">
    <property type="protein sequence ID" value="UWQ59537.1"/>
    <property type="molecule type" value="Genomic_DNA"/>
</dbReference>
<evidence type="ECO:0000313" key="2">
    <source>
        <dbReference type="EMBL" id="UWQ54910.1"/>
    </source>
</evidence>
<feature type="signal peptide" evidence="1">
    <location>
        <begin position="1"/>
        <end position="22"/>
    </location>
</feature>
<keyword evidence="1" id="KW-0732">Signal</keyword>
<dbReference type="Proteomes" id="UP001058713">
    <property type="component" value="Chromosome"/>
</dbReference>
<reference evidence="2" key="1">
    <citation type="submission" date="2021-08" db="EMBL/GenBank/DDBJ databases">
        <authorList>
            <person name="Nwanade C."/>
            <person name="Wang M."/>
            <person name="Masoudi A."/>
            <person name="Yu Z."/>
            <person name="Liu J."/>
        </authorList>
    </citation>
    <scope>NUCLEOTIDE SEQUENCE</scope>
    <source>
        <strain evidence="2">S122</strain>
        <strain evidence="3">S141</strain>
    </source>
</reference>
<accession>A0A9Q9HMH4</accession>
<evidence type="ECO:0000256" key="1">
    <source>
        <dbReference type="SAM" id="SignalP"/>
    </source>
</evidence>
<evidence type="ECO:0000313" key="3">
    <source>
        <dbReference type="EMBL" id="UWQ59537.1"/>
    </source>
</evidence>
<protein>
    <submittedName>
        <fullName evidence="2">Uncharacterized protein</fullName>
    </submittedName>
</protein>
<gene>
    <name evidence="2" type="ORF">K3721_05090</name>
    <name evidence="3" type="ORF">K3722_05255</name>
</gene>
<proteinExistence type="predicted"/>
<name>A0A9Q9HMH4_LEICA</name>
<keyword evidence="4" id="KW-1185">Reference proteome</keyword>
<dbReference type="EMBL" id="CP081070">
    <property type="protein sequence ID" value="UWQ54910.1"/>
    <property type="molecule type" value="Genomic_DNA"/>
</dbReference>
<sequence length="103" mass="11323">MKHFLTAALCAGFLATLVPAGAEAGAIERACRQSDRTAATPGLCNCIQKVANRSLTRSERKTVSKWFSDPHKAQVVRQSSNRSDERLWQRYKAFGDHAARSCG</sequence>
<dbReference type="RefSeq" id="WP_259972073.1">
    <property type="nucleotide sequence ID" value="NZ_CBDUNH010000006.1"/>
</dbReference>
<dbReference type="AlphaFoldDB" id="A0A9Q9HMH4"/>
<feature type="chain" id="PRO_5040268115" evidence="1">
    <location>
        <begin position="23"/>
        <end position="103"/>
    </location>
</feature>
<dbReference type="KEGG" id="lcae:K3721_05090"/>
<evidence type="ECO:0000313" key="4">
    <source>
        <dbReference type="Proteomes" id="UP001058184"/>
    </source>
</evidence>
<dbReference type="Proteomes" id="UP001058184">
    <property type="component" value="Chromosome"/>
</dbReference>